<dbReference type="GO" id="GO:0005975">
    <property type="term" value="P:carbohydrate metabolic process"/>
    <property type="evidence" value="ECO:0007669"/>
    <property type="project" value="InterPro"/>
</dbReference>
<reference evidence="6" key="1">
    <citation type="submission" date="2022-12" db="EMBL/GenBank/DDBJ databases">
        <title>Chromosome-level genome assembly of the bean flower thrips Megalurothrips usitatus.</title>
        <authorList>
            <person name="Ma L."/>
            <person name="Liu Q."/>
            <person name="Li H."/>
            <person name="Cai W."/>
        </authorList>
    </citation>
    <scope>NUCLEOTIDE SEQUENCE</scope>
    <source>
        <strain evidence="6">Cailab_2022a</strain>
    </source>
</reference>
<protein>
    <recommendedName>
        <fullName evidence="8">Myrosinase 1-like</fullName>
    </recommendedName>
</protein>
<dbReference type="EMBL" id="JAPTSV010000003">
    <property type="protein sequence ID" value="KAJ1529950.1"/>
    <property type="molecule type" value="Genomic_DNA"/>
</dbReference>
<dbReference type="Pfam" id="PF00232">
    <property type="entry name" value="Glyco_hydro_1"/>
    <property type="match status" value="1"/>
</dbReference>
<dbReference type="InterPro" id="IPR001360">
    <property type="entry name" value="Glyco_hydro_1"/>
</dbReference>
<gene>
    <name evidence="6" type="ORF">ONE63_006678</name>
</gene>
<evidence type="ECO:0000256" key="3">
    <source>
        <dbReference type="ARBA" id="ARBA00023295"/>
    </source>
</evidence>
<accession>A0AAV7Y104</accession>
<dbReference type="AlphaFoldDB" id="A0AAV7Y104"/>
<proteinExistence type="inferred from homology"/>
<feature type="chain" id="PRO_5043720336" description="Myrosinase 1-like" evidence="5">
    <location>
        <begin position="19"/>
        <end position="466"/>
    </location>
</feature>
<dbReference type="InterPro" id="IPR017853">
    <property type="entry name" value="GH"/>
</dbReference>
<dbReference type="Proteomes" id="UP001075354">
    <property type="component" value="Chromosome 3"/>
</dbReference>
<keyword evidence="7" id="KW-1185">Reference proteome</keyword>
<dbReference type="PRINTS" id="PR00131">
    <property type="entry name" value="GLHYDRLASE1"/>
</dbReference>
<evidence type="ECO:0008006" key="8">
    <source>
        <dbReference type="Google" id="ProtNLM"/>
    </source>
</evidence>
<evidence type="ECO:0000313" key="7">
    <source>
        <dbReference type="Proteomes" id="UP001075354"/>
    </source>
</evidence>
<dbReference type="SUPFAM" id="SSF51445">
    <property type="entry name" value="(Trans)glycosidases"/>
    <property type="match status" value="1"/>
</dbReference>
<dbReference type="Gene3D" id="3.20.20.80">
    <property type="entry name" value="Glycosidases"/>
    <property type="match status" value="1"/>
</dbReference>
<sequence length="466" mass="53017">MLLLRLCWAVALLSAASAADNVTDLYKLPAKVLIGAGVSALQTEGAWNVENKGESQADYLFHLGTLPFPGSHDDAADSYRRFREDIAMAKQLKLQLYRFSFSWSRLLPTADSKHPNDYAVKYYNDFLDEVIRNNMTPMVTLYHFDHPQILQKDFLGWENETMITKFTEYADFAFNTFGKKVKHWATINEPNFYCMYFNLLFVQSGELKPDDVDTMRCMRHFTLAHTKVYRLYQEKYRAEQQGKVGVSIVFFHAQPTTNKPEDIYAAEVFNELHVGTVLHPIVYGHYPGHVQKLVHGLPDFSDAEKQQLKDSTDFVGINVYSGVTVSYTTNPADSAVSPVFGTAMKGIDFIHFETPPGMDFSSIKPDVIRRTTLWTWQRYGKPIVISENGYGGSPSQGIHDHDRAYLRSLVSTVNEFGIDLLAYVAWSLIDCYEWSAGYRLVQRIRRAKLLILSTSHPECLQGGSTM</sequence>
<comment type="similarity">
    <text evidence="1 4">Belongs to the glycosyl hydrolase 1 family.</text>
</comment>
<dbReference type="GO" id="GO:0004553">
    <property type="term" value="F:hydrolase activity, hydrolyzing O-glycosyl compounds"/>
    <property type="evidence" value="ECO:0007669"/>
    <property type="project" value="InterPro"/>
</dbReference>
<dbReference type="PANTHER" id="PTHR10353:SF36">
    <property type="entry name" value="LP05116P"/>
    <property type="match status" value="1"/>
</dbReference>
<evidence type="ECO:0000256" key="1">
    <source>
        <dbReference type="ARBA" id="ARBA00010838"/>
    </source>
</evidence>
<comment type="caution">
    <text evidence="6">The sequence shown here is derived from an EMBL/GenBank/DDBJ whole genome shotgun (WGS) entry which is preliminary data.</text>
</comment>
<evidence type="ECO:0000256" key="2">
    <source>
        <dbReference type="ARBA" id="ARBA00022801"/>
    </source>
</evidence>
<keyword evidence="2" id="KW-0378">Hydrolase</keyword>
<organism evidence="6 7">
    <name type="scientific">Megalurothrips usitatus</name>
    <name type="common">bean blossom thrips</name>
    <dbReference type="NCBI Taxonomy" id="439358"/>
    <lineage>
        <taxon>Eukaryota</taxon>
        <taxon>Metazoa</taxon>
        <taxon>Ecdysozoa</taxon>
        <taxon>Arthropoda</taxon>
        <taxon>Hexapoda</taxon>
        <taxon>Insecta</taxon>
        <taxon>Pterygota</taxon>
        <taxon>Neoptera</taxon>
        <taxon>Paraneoptera</taxon>
        <taxon>Thysanoptera</taxon>
        <taxon>Terebrantia</taxon>
        <taxon>Thripoidea</taxon>
        <taxon>Thripidae</taxon>
        <taxon>Megalurothrips</taxon>
    </lineage>
</organism>
<keyword evidence="3" id="KW-0326">Glycosidase</keyword>
<feature type="signal peptide" evidence="5">
    <location>
        <begin position="1"/>
        <end position="18"/>
    </location>
</feature>
<evidence type="ECO:0000256" key="4">
    <source>
        <dbReference type="RuleBase" id="RU003690"/>
    </source>
</evidence>
<evidence type="ECO:0000313" key="6">
    <source>
        <dbReference type="EMBL" id="KAJ1529950.1"/>
    </source>
</evidence>
<dbReference type="PANTHER" id="PTHR10353">
    <property type="entry name" value="GLYCOSYL HYDROLASE"/>
    <property type="match status" value="1"/>
</dbReference>
<keyword evidence="5" id="KW-0732">Signal</keyword>
<name>A0AAV7Y104_9NEOP</name>
<evidence type="ECO:0000256" key="5">
    <source>
        <dbReference type="SAM" id="SignalP"/>
    </source>
</evidence>